<evidence type="ECO:0000256" key="2">
    <source>
        <dbReference type="ARBA" id="ARBA00023315"/>
    </source>
</evidence>
<accession>A0A919K5C3</accession>
<dbReference type="InterPro" id="IPR000182">
    <property type="entry name" value="GNAT_dom"/>
</dbReference>
<dbReference type="PROSITE" id="PS51186">
    <property type="entry name" value="GNAT"/>
    <property type="match status" value="1"/>
</dbReference>
<evidence type="ECO:0000313" key="6">
    <source>
        <dbReference type="Proteomes" id="UP000636960"/>
    </source>
</evidence>
<name>A0A919K5C3_9ACTN</name>
<dbReference type="CDD" id="cd04301">
    <property type="entry name" value="NAT_SF"/>
    <property type="match status" value="1"/>
</dbReference>
<keyword evidence="2" id="KW-0012">Acyltransferase</keyword>
<protein>
    <recommendedName>
        <fullName evidence="4">N-acetyltransferase domain-containing protein</fullName>
    </recommendedName>
</protein>
<keyword evidence="1" id="KW-0808">Transferase</keyword>
<feature type="region of interest" description="Disordered" evidence="3">
    <location>
        <begin position="165"/>
        <end position="185"/>
    </location>
</feature>
<dbReference type="Gene3D" id="3.40.630.30">
    <property type="match status" value="1"/>
</dbReference>
<evidence type="ECO:0000259" key="4">
    <source>
        <dbReference type="PROSITE" id="PS51186"/>
    </source>
</evidence>
<proteinExistence type="predicted"/>
<dbReference type="InterPro" id="IPR016181">
    <property type="entry name" value="Acyl_CoA_acyltransferase"/>
</dbReference>
<dbReference type="EMBL" id="BOMV01000069">
    <property type="protein sequence ID" value="GIE99117.1"/>
    <property type="molecule type" value="Genomic_DNA"/>
</dbReference>
<dbReference type="Pfam" id="PF00583">
    <property type="entry name" value="Acetyltransf_1"/>
    <property type="match status" value="1"/>
</dbReference>
<evidence type="ECO:0000313" key="5">
    <source>
        <dbReference type="EMBL" id="GIE99117.1"/>
    </source>
</evidence>
<comment type="caution">
    <text evidence="5">The sequence shown here is derived from an EMBL/GenBank/DDBJ whole genome shotgun (WGS) entry which is preliminary data.</text>
</comment>
<feature type="domain" description="N-acetyltransferase" evidence="4">
    <location>
        <begin position="180"/>
        <end position="329"/>
    </location>
</feature>
<organism evidence="5 6">
    <name type="scientific">Paractinoplanes rishiriensis</name>
    <dbReference type="NCBI Taxonomy" id="1050105"/>
    <lineage>
        <taxon>Bacteria</taxon>
        <taxon>Bacillati</taxon>
        <taxon>Actinomycetota</taxon>
        <taxon>Actinomycetes</taxon>
        <taxon>Micromonosporales</taxon>
        <taxon>Micromonosporaceae</taxon>
        <taxon>Paractinoplanes</taxon>
    </lineage>
</organism>
<evidence type="ECO:0000256" key="3">
    <source>
        <dbReference type="SAM" id="MobiDB-lite"/>
    </source>
</evidence>
<evidence type="ECO:0000256" key="1">
    <source>
        <dbReference type="ARBA" id="ARBA00022679"/>
    </source>
</evidence>
<gene>
    <name evidence="5" type="ORF">Ari01nite_65820</name>
</gene>
<dbReference type="AlphaFoldDB" id="A0A919K5C3"/>
<reference evidence="5" key="1">
    <citation type="submission" date="2021-01" db="EMBL/GenBank/DDBJ databases">
        <title>Whole genome shotgun sequence of Actinoplanes rishiriensis NBRC 108556.</title>
        <authorList>
            <person name="Komaki H."/>
            <person name="Tamura T."/>
        </authorList>
    </citation>
    <scope>NUCLEOTIDE SEQUENCE</scope>
    <source>
        <strain evidence="5">NBRC 108556</strain>
    </source>
</reference>
<dbReference type="SUPFAM" id="SSF55729">
    <property type="entry name" value="Acyl-CoA N-acyltransferases (Nat)"/>
    <property type="match status" value="2"/>
</dbReference>
<dbReference type="GO" id="GO:0016747">
    <property type="term" value="F:acyltransferase activity, transferring groups other than amino-acyl groups"/>
    <property type="evidence" value="ECO:0007669"/>
    <property type="project" value="InterPro"/>
</dbReference>
<sequence>MPGMTAVTTALPEGWTLRRPTLDDVTEILALAHASDVASVGAPDYTAEEVREALTEPNTDMTRDSWVALDGDGAIVGWAYPHNADGGPRDFADIYVWPERGLPAMRPLLALMMDRMSERAAELGHDPYEVRAGAIPTEQPYIDALTDAGFVFLKQHARMQMSLAGVSPTPPAPPPGVTVRTVRSDDETEMRRFHEVIATAFRDSDHQAPGYDDWRKQVDNATSNSFDEWFVAEVDGEVVGALQSSDSGAEDNEGWVTRLATLRAYRKKGVGAALLRQAFAVYAGKGRIHAGLGVDLANPTEAARLYYAVGMTPLYRANVYRTYVAAKAV</sequence>
<keyword evidence="6" id="KW-1185">Reference proteome</keyword>
<dbReference type="Proteomes" id="UP000636960">
    <property type="component" value="Unassembled WGS sequence"/>
</dbReference>
<dbReference type="InterPro" id="IPR050832">
    <property type="entry name" value="Bact_Acetyltransf"/>
</dbReference>
<dbReference type="PANTHER" id="PTHR43877">
    <property type="entry name" value="AMINOALKYLPHOSPHONATE N-ACETYLTRANSFERASE-RELATED-RELATED"/>
    <property type="match status" value="1"/>
</dbReference>